<dbReference type="Pfam" id="PF03644">
    <property type="entry name" value="Glyco_hydro_85"/>
    <property type="match status" value="1"/>
</dbReference>
<sequence>MTKKKKRISSQESKKKSLFCHDMKGGYLEDRFINGVKDLNKEPYQFSHWSLIDIFVYFSHSFITIPPLGWINAAHKNGSAVLGTIIIEGHEFDLLSTVLDCYELFAERCASIQKLLGFEGWLLNFEMDKLTQTQVSRLLSFTNKITSLCPIVIWYDSVTIEGKLDWRNQLDSHNYEFFKATHGIYLNYGWSEKHLRETKEFLISRGDENRESDVYVGVDIFGRGCPGGGGFNSYVALEMIAPYNFSLALFAPAWTYECSSQEETFFDREYRFWDKLRPFLRIRGIQMSNQELKRGLEMSFNSGCGRELNTTTKSDFVQWWFDLRRMEI</sequence>
<organism evidence="2">
    <name type="scientific">Lepeophtheirus salmonis</name>
    <name type="common">Salmon louse</name>
    <name type="synonym">Caligus salmonis</name>
    <dbReference type="NCBI Taxonomy" id="72036"/>
    <lineage>
        <taxon>Eukaryota</taxon>
        <taxon>Metazoa</taxon>
        <taxon>Ecdysozoa</taxon>
        <taxon>Arthropoda</taxon>
        <taxon>Crustacea</taxon>
        <taxon>Multicrustacea</taxon>
        <taxon>Hexanauplia</taxon>
        <taxon>Copepoda</taxon>
        <taxon>Siphonostomatoida</taxon>
        <taxon>Caligidae</taxon>
        <taxon>Lepeophtheirus</taxon>
    </lineage>
</organism>
<accession>A0A0K2U0E1</accession>
<gene>
    <name evidence="2" type="primary">ENGASE</name>
</gene>
<protein>
    <submittedName>
        <fullName evidence="2">EndobetaNacetylglucosaminidase [Macaca fascicularis]</fullName>
    </submittedName>
</protein>
<dbReference type="InterPro" id="IPR032979">
    <property type="entry name" value="ENGase"/>
</dbReference>
<proteinExistence type="predicted"/>
<feature type="non-terminal residue" evidence="2">
    <location>
        <position position="328"/>
    </location>
</feature>
<dbReference type="EMBL" id="HACA01014199">
    <property type="protein sequence ID" value="CDW31560.1"/>
    <property type="molecule type" value="Transcribed_RNA"/>
</dbReference>
<dbReference type="PANTHER" id="PTHR13246">
    <property type="entry name" value="ENDO BETA N-ACETYLGLUCOSAMINIDASE"/>
    <property type="match status" value="1"/>
</dbReference>
<dbReference type="GO" id="GO:0005829">
    <property type="term" value="C:cytosol"/>
    <property type="evidence" value="ECO:0007669"/>
    <property type="project" value="UniProtKB-SubCell"/>
</dbReference>
<dbReference type="InterPro" id="IPR005201">
    <property type="entry name" value="TIM_ENGase"/>
</dbReference>
<evidence type="ECO:0000259" key="1">
    <source>
        <dbReference type="Pfam" id="PF03644"/>
    </source>
</evidence>
<dbReference type="GO" id="GO:0033925">
    <property type="term" value="F:mannosyl-glycoprotein endo-beta-N-acetylglucosaminidase activity"/>
    <property type="evidence" value="ECO:0007669"/>
    <property type="project" value="UniProtKB-EC"/>
</dbReference>
<evidence type="ECO:0000313" key="2">
    <source>
        <dbReference type="EMBL" id="CDW31560.1"/>
    </source>
</evidence>
<name>A0A0K2U0E1_LEPSM</name>
<dbReference type="AlphaFoldDB" id="A0A0K2U0E1"/>
<dbReference type="OrthoDB" id="284473at2759"/>
<dbReference type="Gene3D" id="3.20.20.80">
    <property type="entry name" value="Glycosidases"/>
    <property type="match status" value="1"/>
</dbReference>
<dbReference type="PANTHER" id="PTHR13246:SF1">
    <property type="entry name" value="CYTOSOLIC ENDO-BETA-N-ACETYLGLUCOSAMINIDASE"/>
    <property type="match status" value="1"/>
</dbReference>
<feature type="domain" description="Cytosolic endo-beta-N-acetylglucosaminidase TIM barrel" evidence="1">
    <location>
        <begin position="28"/>
        <end position="275"/>
    </location>
</feature>
<reference evidence="2" key="1">
    <citation type="submission" date="2014-05" db="EMBL/GenBank/DDBJ databases">
        <authorList>
            <person name="Chronopoulou M."/>
        </authorList>
    </citation>
    <scope>NUCLEOTIDE SEQUENCE</scope>
    <source>
        <tissue evidence="2">Whole organism</tissue>
    </source>
</reference>